<protein>
    <submittedName>
        <fullName evidence="9">Serine/threonine-protein kinase AFC2</fullName>
    </submittedName>
</protein>
<keyword evidence="4 9" id="KW-0418">Kinase</keyword>
<organism evidence="9 10">
    <name type="scientific">Trametes pubescens</name>
    <name type="common">White-rot fungus</name>
    <dbReference type="NCBI Taxonomy" id="154538"/>
    <lineage>
        <taxon>Eukaryota</taxon>
        <taxon>Fungi</taxon>
        <taxon>Dikarya</taxon>
        <taxon>Basidiomycota</taxon>
        <taxon>Agaricomycotina</taxon>
        <taxon>Agaricomycetes</taxon>
        <taxon>Polyporales</taxon>
        <taxon>Polyporaceae</taxon>
        <taxon>Trametes</taxon>
    </lineage>
</organism>
<feature type="binding site" evidence="6">
    <location>
        <position position="105"/>
    </location>
    <ligand>
        <name>ATP</name>
        <dbReference type="ChEBI" id="CHEBI:30616"/>
    </ligand>
</feature>
<feature type="compositionally biased region" description="Polar residues" evidence="7">
    <location>
        <begin position="26"/>
        <end position="39"/>
    </location>
</feature>
<keyword evidence="3 6" id="KW-0547">Nucleotide-binding</keyword>
<dbReference type="GO" id="GO:0005634">
    <property type="term" value="C:nucleus"/>
    <property type="evidence" value="ECO:0007669"/>
    <property type="project" value="TreeGrafter"/>
</dbReference>
<dbReference type="PROSITE" id="PS50011">
    <property type="entry name" value="PROTEIN_KINASE_DOM"/>
    <property type="match status" value="1"/>
</dbReference>
<keyword evidence="5 6" id="KW-0067">ATP-binding</keyword>
<dbReference type="STRING" id="154538.A0A1M2VPD9"/>
<evidence type="ECO:0000313" key="10">
    <source>
        <dbReference type="Proteomes" id="UP000184267"/>
    </source>
</evidence>
<dbReference type="EMBL" id="MNAD01000919">
    <property type="protein sequence ID" value="OJT09410.1"/>
    <property type="molecule type" value="Genomic_DNA"/>
</dbReference>
<evidence type="ECO:0000256" key="1">
    <source>
        <dbReference type="ARBA" id="ARBA00022527"/>
    </source>
</evidence>
<gene>
    <name evidence="9" type="ORF">TRAPUB_14113</name>
</gene>
<dbReference type="PANTHER" id="PTHR45646:SF11">
    <property type="entry name" value="SERINE_THREONINE-PROTEIN KINASE DOA"/>
    <property type="match status" value="1"/>
</dbReference>
<reference evidence="9 10" key="1">
    <citation type="submission" date="2016-10" db="EMBL/GenBank/DDBJ databases">
        <title>Genome sequence of the basidiomycete white-rot fungus Trametes pubescens.</title>
        <authorList>
            <person name="Makela M.R."/>
            <person name="Granchi Z."/>
            <person name="Peng M."/>
            <person name="De Vries R.P."/>
            <person name="Grigoriev I."/>
            <person name="Riley R."/>
            <person name="Hilden K."/>
        </authorList>
    </citation>
    <scope>NUCLEOTIDE SEQUENCE [LARGE SCALE GENOMIC DNA]</scope>
    <source>
        <strain evidence="9 10">FBCC735</strain>
    </source>
</reference>
<accession>A0A1M2VPD9</accession>
<evidence type="ECO:0000313" key="9">
    <source>
        <dbReference type="EMBL" id="OJT09410.1"/>
    </source>
</evidence>
<evidence type="ECO:0000256" key="5">
    <source>
        <dbReference type="ARBA" id="ARBA00022840"/>
    </source>
</evidence>
<feature type="region of interest" description="Disordered" evidence="7">
    <location>
        <begin position="14"/>
        <end position="40"/>
    </location>
</feature>
<evidence type="ECO:0000256" key="4">
    <source>
        <dbReference type="ARBA" id="ARBA00022777"/>
    </source>
</evidence>
<dbReference type="InterPro" id="IPR051175">
    <property type="entry name" value="CLK_kinases"/>
</dbReference>
<dbReference type="GO" id="GO:0005524">
    <property type="term" value="F:ATP binding"/>
    <property type="evidence" value="ECO:0007669"/>
    <property type="project" value="UniProtKB-UniRule"/>
</dbReference>
<sequence>MDAAHITLPLVGPRVAPHGTPAATEVTGTTDGADTTESSHPVGLASRARILALITPHQLEASAYVPSYGDLLLGTYCVQRQLGRGSFGTVVRARHMVTNTAVAIKVLHNLDGLHLGSRHEERAYRSLLRGCSPHISLFAKVLGGGIDRGFSCTVFELCDMTLYDVIRGGANLLPLPSVQICEIANQIIRGVAYLHSLGLIHTDIKPDNIALRRTDTVTVRQLDGEGVFHLRKILASTAICIIDLGGVVTFKQASQMKGLLCAPMYRAPEVLLGLPWSYGVDTYAVGCVIVELFLTEDLFHPEIASDREHLTMIERVLERFPPDFASAIEEQMPGTFHISHAASVIFPPAKEEFSATKHAPAMQRILEAEHISARIHDVELVDLLRNLCVVDPARRIALHIALRHIYFDKLRHYRHM</sequence>
<keyword evidence="10" id="KW-1185">Reference proteome</keyword>
<dbReference type="SUPFAM" id="SSF56112">
    <property type="entry name" value="Protein kinase-like (PK-like)"/>
    <property type="match status" value="1"/>
</dbReference>
<dbReference type="Gene3D" id="3.30.200.20">
    <property type="entry name" value="Phosphorylase Kinase, domain 1"/>
    <property type="match status" value="1"/>
</dbReference>
<dbReference type="OMA" id="TFNDEFH"/>
<dbReference type="InterPro" id="IPR000719">
    <property type="entry name" value="Prot_kinase_dom"/>
</dbReference>
<comment type="caution">
    <text evidence="9">The sequence shown here is derived from an EMBL/GenBank/DDBJ whole genome shotgun (WGS) entry which is preliminary data.</text>
</comment>
<dbReference type="GO" id="GO:0004674">
    <property type="term" value="F:protein serine/threonine kinase activity"/>
    <property type="evidence" value="ECO:0007669"/>
    <property type="project" value="UniProtKB-KW"/>
</dbReference>
<dbReference type="InterPro" id="IPR011009">
    <property type="entry name" value="Kinase-like_dom_sf"/>
</dbReference>
<dbReference type="PANTHER" id="PTHR45646">
    <property type="entry name" value="SERINE/THREONINE-PROTEIN KINASE DOA-RELATED"/>
    <property type="match status" value="1"/>
</dbReference>
<feature type="domain" description="Protein kinase" evidence="8">
    <location>
        <begin position="76"/>
        <end position="407"/>
    </location>
</feature>
<name>A0A1M2VPD9_TRAPU</name>
<evidence type="ECO:0000256" key="6">
    <source>
        <dbReference type="PROSITE-ProRule" id="PRU10141"/>
    </source>
</evidence>
<dbReference type="SMART" id="SM00220">
    <property type="entry name" value="S_TKc"/>
    <property type="match status" value="1"/>
</dbReference>
<dbReference type="Pfam" id="PF00069">
    <property type="entry name" value="Pkinase"/>
    <property type="match status" value="1"/>
</dbReference>
<dbReference type="PROSITE" id="PS00107">
    <property type="entry name" value="PROTEIN_KINASE_ATP"/>
    <property type="match status" value="1"/>
</dbReference>
<evidence type="ECO:0000256" key="2">
    <source>
        <dbReference type="ARBA" id="ARBA00022679"/>
    </source>
</evidence>
<proteinExistence type="predicted"/>
<evidence type="ECO:0000259" key="8">
    <source>
        <dbReference type="PROSITE" id="PS50011"/>
    </source>
</evidence>
<keyword evidence="1" id="KW-0723">Serine/threonine-protein kinase</keyword>
<dbReference type="OrthoDB" id="2747672at2759"/>
<keyword evidence="2" id="KW-0808">Transferase</keyword>
<dbReference type="Gene3D" id="1.10.510.10">
    <property type="entry name" value="Transferase(Phosphotransferase) domain 1"/>
    <property type="match status" value="1"/>
</dbReference>
<evidence type="ECO:0000256" key="3">
    <source>
        <dbReference type="ARBA" id="ARBA00022741"/>
    </source>
</evidence>
<dbReference type="InterPro" id="IPR017441">
    <property type="entry name" value="Protein_kinase_ATP_BS"/>
</dbReference>
<dbReference type="AlphaFoldDB" id="A0A1M2VPD9"/>
<dbReference type="Proteomes" id="UP000184267">
    <property type="component" value="Unassembled WGS sequence"/>
</dbReference>
<evidence type="ECO:0000256" key="7">
    <source>
        <dbReference type="SAM" id="MobiDB-lite"/>
    </source>
</evidence>